<evidence type="ECO:0000256" key="2">
    <source>
        <dbReference type="ARBA" id="ARBA00012502"/>
    </source>
</evidence>
<dbReference type="SUPFAM" id="SSF55068">
    <property type="entry name" value="Peptide methionine sulfoxide reductase"/>
    <property type="match status" value="1"/>
</dbReference>
<accession>A0A183UQG7</accession>
<evidence type="ECO:0000313" key="7">
    <source>
        <dbReference type="Proteomes" id="UP000050794"/>
    </source>
</evidence>
<dbReference type="EC" id="1.8.4.11" evidence="2"/>
<name>A0A183UQG7_TOXCA</name>
<dbReference type="GO" id="GO:0008113">
    <property type="term" value="F:peptide-methionine (S)-S-oxide reductase activity"/>
    <property type="evidence" value="ECO:0007669"/>
    <property type="project" value="UniProtKB-EC"/>
</dbReference>
<dbReference type="Proteomes" id="UP000050794">
    <property type="component" value="Unassembled WGS sequence"/>
</dbReference>
<evidence type="ECO:0000259" key="5">
    <source>
        <dbReference type="Pfam" id="PF01625"/>
    </source>
</evidence>
<dbReference type="Pfam" id="PF01625">
    <property type="entry name" value="PMSR"/>
    <property type="match status" value="1"/>
</dbReference>
<dbReference type="InterPro" id="IPR002569">
    <property type="entry name" value="Met_Sox_Rdtase_MsrA_dom"/>
</dbReference>
<reference evidence="6 7" key="2">
    <citation type="submission" date="2018-11" db="EMBL/GenBank/DDBJ databases">
        <authorList>
            <consortium name="Pathogen Informatics"/>
        </authorList>
    </citation>
    <scope>NUCLEOTIDE SEQUENCE [LARGE SCALE GENOMIC DNA]</scope>
</reference>
<keyword evidence="7" id="KW-1185">Reference proteome</keyword>
<dbReference type="EMBL" id="UYWY01020601">
    <property type="protein sequence ID" value="VDM42058.1"/>
    <property type="molecule type" value="Genomic_DNA"/>
</dbReference>
<gene>
    <name evidence="6" type="ORF">TCNE_LOCUS10737</name>
</gene>
<evidence type="ECO:0000256" key="3">
    <source>
        <dbReference type="ARBA" id="ARBA00023002"/>
    </source>
</evidence>
<sequence length="203" mass="23952">MTGYRRAYVGMQCFWGVESSFAKIDGVMRTRVGYAGEITEVQFDEKVVSYERLLDWFWEHHNPTERHKKQYQSAILYIDDEQKRIAEQGLKHIQEKYGNQKVETYVKKLDQFYQAEDYHQKYWLRCQSAVLSKRQEREYRFQLNLNDQQVVESTLAAKVNAFLAGYDNFDVLKNLAAQHHLSDDVTKLIEEIARSGGDPRACH</sequence>
<evidence type="ECO:0000313" key="8">
    <source>
        <dbReference type="WBParaSite" id="TCNE_0001073701-mRNA-1"/>
    </source>
</evidence>
<evidence type="ECO:0000256" key="4">
    <source>
        <dbReference type="ARBA" id="ARBA00030643"/>
    </source>
</evidence>
<reference evidence="8" key="1">
    <citation type="submission" date="2016-06" db="UniProtKB">
        <authorList>
            <consortium name="WormBaseParasite"/>
        </authorList>
    </citation>
    <scope>IDENTIFICATION</scope>
</reference>
<dbReference type="InterPro" id="IPR036509">
    <property type="entry name" value="Met_Sox_Rdtase_MsrA_sf"/>
</dbReference>
<dbReference type="PANTHER" id="PTHR43774:SF1">
    <property type="entry name" value="PEPTIDE METHIONINE SULFOXIDE REDUCTASE MSRA 2"/>
    <property type="match status" value="1"/>
</dbReference>
<dbReference type="Gene3D" id="3.30.1060.10">
    <property type="entry name" value="Peptide methionine sulphoxide reductase MsrA"/>
    <property type="match status" value="1"/>
</dbReference>
<dbReference type="AlphaFoldDB" id="A0A183UQG7"/>
<keyword evidence="3" id="KW-0560">Oxidoreductase</keyword>
<proteinExistence type="inferred from homology"/>
<feature type="domain" description="Peptide methionine sulphoxide reductase MsrA" evidence="5">
    <location>
        <begin position="7"/>
        <end position="126"/>
    </location>
</feature>
<evidence type="ECO:0000256" key="1">
    <source>
        <dbReference type="ARBA" id="ARBA00005591"/>
    </source>
</evidence>
<organism evidence="7 8">
    <name type="scientific">Toxocara canis</name>
    <name type="common">Canine roundworm</name>
    <dbReference type="NCBI Taxonomy" id="6265"/>
    <lineage>
        <taxon>Eukaryota</taxon>
        <taxon>Metazoa</taxon>
        <taxon>Ecdysozoa</taxon>
        <taxon>Nematoda</taxon>
        <taxon>Chromadorea</taxon>
        <taxon>Rhabditida</taxon>
        <taxon>Spirurina</taxon>
        <taxon>Ascaridomorpha</taxon>
        <taxon>Ascaridoidea</taxon>
        <taxon>Toxocaridae</taxon>
        <taxon>Toxocara</taxon>
    </lineage>
</organism>
<dbReference type="PANTHER" id="PTHR43774">
    <property type="entry name" value="PEPTIDE METHIONINE SULFOXIDE REDUCTASE"/>
    <property type="match status" value="1"/>
</dbReference>
<evidence type="ECO:0000313" key="6">
    <source>
        <dbReference type="EMBL" id="VDM42058.1"/>
    </source>
</evidence>
<comment type="similarity">
    <text evidence="1">Belongs to the MsrA Met sulfoxide reductase family.</text>
</comment>
<dbReference type="WBParaSite" id="TCNE_0001073701-mRNA-1">
    <property type="protein sequence ID" value="TCNE_0001073701-mRNA-1"/>
    <property type="gene ID" value="TCNE_0001073701"/>
</dbReference>
<protein>
    <recommendedName>
        <fullName evidence="2">peptide-methionine (S)-S-oxide reductase</fullName>
        <ecNumber evidence="2">1.8.4.11</ecNumber>
    </recommendedName>
    <alternativeName>
        <fullName evidence="4">Peptide-methionine (S)-S-oxide reductase</fullName>
    </alternativeName>
</protein>